<reference evidence="1 2" key="1">
    <citation type="submission" date="2011-02" db="EMBL/GenBank/DDBJ databases">
        <authorList>
            <person name="Muzny D."/>
            <person name="Qin X."/>
            <person name="Deng J."/>
            <person name="Jiang H."/>
            <person name="Liu Y."/>
            <person name="Qu J."/>
            <person name="Song X.-Z."/>
            <person name="Zhang L."/>
            <person name="Thornton R."/>
            <person name="Coyle M."/>
            <person name="Francisco L."/>
            <person name="Jackson L."/>
            <person name="Javaid M."/>
            <person name="Korchina V."/>
            <person name="Kovar C."/>
            <person name="Mata R."/>
            <person name="Mathew T."/>
            <person name="Ngo R."/>
            <person name="Nguyen L."/>
            <person name="Nguyen N."/>
            <person name="Okwuonu G."/>
            <person name="Ongeri F."/>
            <person name="Pham C."/>
            <person name="Simmons D."/>
            <person name="Wilczek-Boney K."/>
            <person name="Hale W."/>
            <person name="Jakkamsetti A."/>
            <person name="Pham P."/>
            <person name="Ruth R."/>
            <person name="San Lucas F."/>
            <person name="Warren J."/>
            <person name="Zhang J."/>
            <person name="Zhao Z."/>
            <person name="Zhou C."/>
            <person name="Zhu D."/>
            <person name="Lee S."/>
            <person name="Bess C."/>
            <person name="Blankenburg K."/>
            <person name="Forbes L."/>
            <person name="Fu Q."/>
            <person name="Gubbala S."/>
            <person name="Hirani K."/>
            <person name="Jayaseelan J.C."/>
            <person name="Lara F."/>
            <person name="Munidasa M."/>
            <person name="Palculict T."/>
            <person name="Patil S."/>
            <person name="Pu L.-L."/>
            <person name="Saada N."/>
            <person name="Tang L."/>
            <person name="Weissenberger G."/>
            <person name="Zhu Y."/>
            <person name="Hemphill L."/>
            <person name="Shang Y."/>
            <person name="Youmans B."/>
            <person name="Ayvaz T."/>
            <person name="Ross M."/>
            <person name="Santibanez J."/>
            <person name="Aqrawi P."/>
            <person name="Gross S."/>
            <person name="Joshi V."/>
            <person name="Fowler G."/>
            <person name="Nazareth L."/>
            <person name="Reid J."/>
            <person name="Worley K."/>
            <person name="Petrosino J."/>
            <person name="Highlander S."/>
            <person name="Gibbs R."/>
        </authorList>
    </citation>
    <scope>NUCLEOTIDE SEQUENCE [LARGE SCALE GENOMIC DNA]</scope>
    <source>
        <strain evidence="1 2">ATCC BAA-1200</strain>
    </source>
</reference>
<gene>
    <name evidence="1" type="primary">iscS</name>
    <name evidence="1" type="ORF">HMPREF9123_0191</name>
</gene>
<protein>
    <submittedName>
        <fullName evidence="1">Cysteine desulfurase</fullName>
        <ecNumber evidence="1">2.8.1.7</ecNumber>
    </submittedName>
</protein>
<dbReference type="GO" id="GO:0031071">
    <property type="term" value="F:cysteine desulfurase activity"/>
    <property type="evidence" value="ECO:0007669"/>
    <property type="project" value="UniProtKB-EC"/>
</dbReference>
<evidence type="ECO:0000313" key="1">
    <source>
        <dbReference type="EMBL" id="EGF12211.1"/>
    </source>
</evidence>
<comment type="caution">
    <text evidence="1">The sequence shown here is derived from an EMBL/GenBank/DDBJ whole genome shotgun (WGS) entry which is preliminary data.</text>
</comment>
<dbReference type="EC" id="2.8.1.7" evidence="1"/>
<dbReference type="AlphaFoldDB" id="F2B8Y8"/>
<organism evidence="1 2">
    <name type="scientific">Neisseria bacilliformis ATCC BAA-1200</name>
    <dbReference type="NCBI Taxonomy" id="888742"/>
    <lineage>
        <taxon>Bacteria</taxon>
        <taxon>Pseudomonadati</taxon>
        <taxon>Pseudomonadota</taxon>
        <taxon>Betaproteobacteria</taxon>
        <taxon>Neisseriales</taxon>
        <taxon>Neisseriaceae</taxon>
        <taxon>Neisseria</taxon>
    </lineage>
</organism>
<keyword evidence="2" id="KW-1185">Reference proteome</keyword>
<dbReference type="HOGENOM" id="CLU_3138063_0_0_4"/>
<evidence type="ECO:0000313" key="2">
    <source>
        <dbReference type="Proteomes" id="UP000004105"/>
    </source>
</evidence>
<keyword evidence="1" id="KW-0808">Transferase</keyword>
<accession>F2B8Y8</accession>
<sequence length="49" mass="5758">MDFWVKRADLLDSRERVRRLGAAHPTLGSAWVGWNRPSEKLFFSDGLRR</sequence>
<dbReference type="Proteomes" id="UP000004105">
    <property type="component" value="Unassembled WGS sequence"/>
</dbReference>
<proteinExistence type="predicted"/>
<dbReference type="EMBL" id="AFAY01000003">
    <property type="protein sequence ID" value="EGF12211.1"/>
    <property type="molecule type" value="Genomic_DNA"/>
</dbReference>
<name>F2B8Y8_9NEIS</name>